<evidence type="ECO:0000256" key="1">
    <source>
        <dbReference type="SAM" id="MobiDB-lite"/>
    </source>
</evidence>
<dbReference type="Proteomes" id="UP000321820">
    <property type="component" value="Chromosome"/>
</dbReference>
<feature type="compositionally biased region" description="Low complexity" evidence="1">
    <location>
        <begin position="8"/>
        <end position="26"/>
    </location>
</feature>
<protein>
    <submittedName>
        <fullName evidence="2">Uncharacterized protein</fullName>
    </submittedName>
</protein>
<reference evidence="2 3" key="1">
    <citation type="submission" date="2019-08" db="EMBL/GenBank/DDBJ databases">
        <title>Complete genome sequence of Terriglobus albidus strain ORNL.</title>
        <authorList>
            <person name="Podar M."/>
        </authorList>
    </citation>
    <scope>NUCLEOTIDE SEQUENCE [LARGE SCALE GENOMIC DNA]</scope>
    <source>
        <strain evidence="2 3">ORNL</strain>
    </source>
</reference>
<dbReference type="AlphaFoldDB" id="A0A5B9EDV5"/>
<dbReference type="RefSeq" id="WP_147649683.1">
    <property type="nucleotide sequence ID" value="NZ_CP042806.1"/>
</dbReference>
<organism evidence="2 3">
    <name type="scientific">Terriglobus albidus</name>
    <dbReference type="NCBI Taxonomy" id="1592106"/>
    <lineage>
        <taxon>Bacteria</taxon>
        <taxon>Pseudomonadati</taxon>
        <taxon>Acidobacteriota</taxon>
        <taxon>Terriglobia</taxon>
        <taxon>Terriglobales</taxon>
        <taxon>Acidobacteriaceae</taxon>
        <taxon>Terriglobus</taxon>
    </lineage>
</organism>
<gene>
    <name evidence="2" type="ORF">FTW19_21855</name>
</gene>
<dbReference type="KEGG" id="talb:FTW19_21855"/>
<evidence type="ECO:0000313" key="3">
    <source>
        <dbReference type="Proteomes" id="UP000321820"/>
    </source>
</evidence>
<keyword evidence="3" id="KW-1185">Reference proteome</keyword>
<evidence type="ECO:0000313" key="2">
    <source>
        <dbReference type="EMBL" id="QEE30393.1"/>
    </source>
</evidence>
<accession>A0A5B9EDV5</accession>
<sequence>MAPRKSKTAAPASTPQPQPLLAAQPQSAQAAAVQKGLFLYTDDSWSQDYFNKNDLHFIERELFG</sequence>
<dbReference type="EMBL" id="CP042806">
    <property type="protein sequence ID" value="QEE30393.1"/>
    <property type="molecule type" value="Genomic_DNA"/>
</dbReference>
<feature type="region of interest" description="Disordered" evidence="1">
    <location>
        <begin position="1"/>
        <end position="26"/>
    </location>
</feature>
<name>A0A5B9EDV5_9BACT</name>
<proteinExistence type="predicted"/>